<dbReference type="PANTHER" id="PTHR30332">
    <property type="entry name" value="PROBABLE GENERAL SECRETION PATHWAY PROTEIN D"/>
    <property type="match status" value="1"/>
</dbReference>
<evidence type="ECO:0000259" key="7">
    <source>
        <dbReference type="Pfam" id="PF00263"/>
    </source>
</evidence>
<evidence type="ECO:0000256" key="5">
    <source>
        <dbReference type="RuleBase" id="RU004004"/>
    </source>
</evidence>
<dbReference type="Pfam" id="PF03958">
    <property type="entry name" value="Secretin_N"/>
    <property type="match status" value="1"/>
</dbReference>
<evidence type="ECO:0000256" key="6">
    <source>
        <dbReference type="SAM" id="SignalP"/>
    </source>
</evidence>
<dbReference type="PANTHER" id="PTHR30332:SF24">
    <property type="entry name" value="SECRETIN GSPD-RELATED"/>
    <property type="match status" value="1"/>
</dbReference>
<evidence type="ECO:0000256" key="3">
    <source>
        <dbReference type="ARBA" id="ARBA00023136"/>
    </source>
</evidence>
<evidence type="ECO:0000313" key="9">
    <source>
        <dbReference type="EMBL" id="GHC40722.1"/>
    </source>
</evidence>
<feature type="domain" description="Type II/III secretion system secretin-like" evidence="7">
    <location>
        <begin position="313"/>
        <end position="491"/>
    </location>
</feature>
<dbReference type="PRINTS" id="PR00811">
    <property type="entry name" value="BCTERIALGSPD"/>
</dbReference>
<dbReference type="EMBL" id="BMXI01000001">
    <property type="protein sequence ID" value="GHC40722.1"/>
    <property type="molecule type" value="Genomic_DNA"/>
</dbReference>
<accession>A0A918WDE6</accession>
<sequence length="554" mass="60482">MKLLPQNLKTLAVVLPLATALPLFAQSPEELPPAQPSTEELPPFDDYLPEPAAVEVEMPPAENNSVPEGMPMEEQIPVAVPAIEKASGAYQLTDASLNDVFQLLAEEANRQYFHNPRIGSDEYKVTGRLIPGDPLSKMEELAFQYGLEMYEKGNTVYALTKDQMTDLPSKEWHYQLRYLRPSDIEVIKNLVTPYLSPGTGLVNFEPKTRTVVVIDTPQRIERVENFFRQVDKPQGQIVVEVKILSVNSSAVSRLGTNWSSTLGSNGLGLGAIADLSSLFGVTSSSATGTTGTSSTGDSNFVLSPFELNGVIRALNEGNLVNQKSNPVVITEDNEQAVISIIDRVPIITSETSQGTGGTTITEEVRYTVDESDPVGDPASTREIGITVAVTPSLLPDGTIRLKMRPRSAQVVEQVEGVTGNRYPRVAESTIDTIARIPNGHSLLIGGFYSEATSKDGTKVPLFGDVPLLNFLFKSKNTSRESSSLIFVVTPTSYSPEDEARNYATTQRLSRSLSLPAGHQSINPLEPGPAHEADYCRTMRAIRRDLSRESESFRR</sequence>
<keyword evidence="2 6" id="KW-0732">Signal</keyword>
<evidence type="ECO:0008006" key="11">
    <source>
        <dbReference type="Google" id="ProtNLM"/>
    </source>
</evidence>
<dbReference type="GO" id="GO:0015627">
    <property type="term" value="C:type II protein secretion system complex"/>
    <property type="evidence" value="ECO:0007669"/>
    <property type="project" value="TreeGrafter"/>
</dbReference>
<comment type="subcellular location">
    <subcellularLocation>
        <location evidence="5">Cell outer membrane</location>
    </subcellularLocation>
    <subcellularLocation>
        <location evidence="1">Membrane</location>
    </subcellularLocation>
</comment>
<comment type="caution">
    <text evidence="9">The sequence shown here is derived from an EMBL/GenBank/DDBJ whole genome shotgun (WGS) entry which is preliminary data.</text>
</comment>
<name>A0A918WDE6_9BACT</name>
<keyword evidence="10" id="KW-1185">Reference proteome</keyword>
<dbReference type="InterPro" id="IPR004846">
    <property type="entry name" value="T2SS/T3SS_dom"/>
</dbReference>
<keyword evidence="5" id="KW-0813">Transport</keyword>
<dbReference type="Pfam" id="PF00263">
    <property type="entry name" value="Secretin"/>
    <property type="match status" value="1"/>
</dbReference>
<keyword evidence="3" id="KW-0472">Membrane</keyword>
<feature type="signal peptide" evidence="6">
    <location>
        <begin position="1"/>
        <end position="25"/>
    </location>
</feature>
<dbReference type="InterPro" id="IPR050810">
    <property type="entry name" value="Bact_Secretion_Sys_Channel"/>
</dbReference>
<evidence type="ECO:0000259" key="8">
    <source>
        <dbReference type="Pfam" id="PF03958"/>
    </source>
</evidence>
<dbReference type="RefSeq" id="WP_189566411.1">
    <property type="nucleotide sequence ID" value="NZ_BMXI01000001.1"/>
</dbReference>
<reference evidence="9" key="1">
    <citation type="journal article" date="2014" name="Int. J. Syst. Evol. Microbiol.">
        <title>Complete genome sequence of Corynebacterium casei LMG S-19264T (=DSM 44701T), isolated from a smear-ripened cheese.</title>
        <authorList>
            <consortium name="US DOE Joint Genome Institute (JGI-PGF)"/>
            <person name="Walter F."/>
            <person name="Albersmeier A."/>
            <person name="Kalinowski J."/>
            <person name="Ruckert C."/>
        </authorList>
    </citation>
    <scope>NUCLEOTIDE SEQUENCE</scope>
    <source>
        <strain evidence="9">KCTC 12988</strain>
    </source>
</reference>
<dbReference type="InterPro" id="IPR001775">
    <property type="entry name" value="GspD/PilQ"/>
</dbReference>
<evidence type="ECO:0000313" key="10">
    <source>
        <dbReference type="Proteomes" id="UP000644507"/>
    </source>
</evidence>
<dbReference type="AlphaFoldDB" id="A0A918WDE6"/>
<dbReference type="InterPro" id="IPR005644">
    <property type="entry name" value="NolW-like"/>
</dbReference>
<dbReference type="GO" id="GO:0009306">
    <property type="term" value="P:protein secretion"/>
    <property type="evidence" value="ECO:0007669"/>
    <property type="project" value="InterPro"/>
</dbReference>
<comment type="similarity">
    <text evidence="4">Belongs to the bacterial secretin family.</text>
</comment>
<organism evidence="9 10">
    <name type="scientific">Roseibacillus persicicus</name>
    <dbReference type="NCBI Taxonomy" id="454148"/>
    <lineage>
        <taxon>Bacteria</taxon>
        <taxon>Pseudomonadati</taxon>
        <taxon>Verrucomicrobiota</taxon>
        <taxon>Verrucomicrobiia</taxon>
        <taxon>Verrucomicrobiales</taxon>
        <taxon>Verrucomicrobiaceae</taxon>
        <taxon>Roseibacillus</taxon>
    </lineage>
</organism>
<dbReference type="GO" id="GO:0009279">
    <property type="term" value="C:cell outer membrane"/>
    <property type="evidence" value="ECO:0007669"/>
    <property type="project" value="UniProtKB-SubCell"/>
</dbReference>
<evidence type="ECO:0000256" key="4">
    <source>
        <dbReference type="RuleBase" id="RU004003"/>
    </source>
</evidence>
<gene>
    <name evidence="9" type="ORF">GCM10007100_01560</name>
</gene>
<proteinExistence type="inferred from homology"/>
<dbReference type="Proteomes" id="UP000644507">
    <property type="component" value="Unassembled WGS sequence"/>
</dbReference>
<dbReference type="Gene3D" id="3.55.50.30">
    <property type="match status" value="1"/>
</dbReference>
<reference evidence="9" key="2">
    <citation type="submission" date="2020-09" db="EMBL/GenBank/DDBJ databases">
        <authorList>
            <person name="Sun Q."/>
            <person name="Kim S."/>
        </authorList>
    </citation>
    <scope>NUCLEOTIDE SEQUENCE</scope>
    <source>
        <strain evidence="9">KCTC 12988</strain>
    </source>
</reference>
<feature type="domain" description="NolW-like" evidence="8">
    <location>
        <begin position="174"/>
        <end position="236"/>
    </location>
</feature>
<protein>
    <recommendedName>
        <fullName evidence="11">NolW-like domain-containing protein</fullName>
    </recommendedName>
</protein>
<feature type="chain" id="PRO_5037771811" description="NolW-like domain-containing protein" evidence="6">
    <location>
        <begin position="26"/>
        <end position="554"/>
    </location>
</feature>
<evidence type="ECO:0000256" key="1">
    <source>
        <dbReference type="ARBA" id="ARBA00004370"/>
    </source>
</evidence>
<evidence type="ECO:0000256" key="2">
    <source>
        <dbReference type="ARBA" id="ARBA00022729"/>
    </source>
</evidence>